<evidence type="ECO:0000313" key="5">
    <source>
        <dbReference type="Proteomes" id="UP000215188"/>
    </source>
</evidence>
<protein>
    <submittedName>
        <fullName evidence="4">ABC transporter substrate-binding protein</fullName>
    </submittedName>
</protein>
<feature type="domain" description="Solute-binding protein family 5" evidence="3">
    <location>
        <begin position="107"/>
        <end position="524"/>
    </location>
</feature>
<dbReference type="Gene3D" id="3.40.190.10">
    <property type="entry name" value="Periplasmic binding protein-like II"/>
    <property type="match status" value="1"/>
</dbReference>
<dbReference type="Proteomes" id="UP000215188">
    <property type="component" value="Unassembled WGS sequence"/>
</dbReference>
<proteinExistence type="predicted"/>
<evidence type="ECO:0000313" key="4">
    <source>
        <dbReference type="EMBL" id="OXL14636.1"/>
    </source>
</evidence>
<sequence length="625" mass="70574">MIRPLLLPLILSLSVLTGWSVSTGALAAHGFAQYGDLQYPPGFKHFSYVNPNAPKGGTIFLPNPDRRTSFDKFNPFSMKGVAAPGVAQLMFESLLIGSADEVASSYGLLADDVSLAKDELSVTFRLNPLARFNDNSPVLAKDIKYSFDTLMSKLASPQFRTVYADVKQAVIISERVIRFDFHRKNTELPLLVGSMPIFSEKWGKDAQGAGKPFNQFTFEKPIASGPYLIESYDIGKNIVFKKNPEYWGAELNVRVGFFNFEKVSYRLYKDDTARIEAFKAGEFDTLVEYRAKNWAKSYVGPKFRDGTLKKQHFQHRNGAGMQGFVMNTRHPIFKDQRVRQALTLALDFEWMNRQLFYGQYHRIDSYFSNSELGASFEAGSLPSAQERKLLEPLQKAYPQHFPKNALGPMLLPVTTEEPSSLRQNLRKARELLAQAGWVYKDGALRNAQGQAFHFEFMDDGGAMSRLVSAYARNLEKLGMKVDIRTTDYALYQKRLEEFDFQMTSMKFPDSQSPGNELWDRYGSQSATTKGSDNILGVQSPVVDALISSIVKAQTRKDLITATRALDRVLTHSYYIVPHWYSATHRVAYKSDMGFSIPPNYFAAESWILSTWWRNPPSNSQAGAGR</sequence>
<name>A0A229FRH8_9BURK</name>
<accession>A0A229FRH8</accession>
<dbReference type="OrthoDB" id="9803988at2"/>
<feature type="chain" id="PRO_5013008542" evidence="2">
    <location>
        <begin position="28"/>
        <end position="625"/>
    </location>
</feature>
<dbReference type="Pfam" id="PF00496">
    <property type="entry name" value="SBP_bac_5"/>
    <property type="match status" value="1"/>
</dbReference>
<dbReference type="CDD" id="cd08497">
    <property type="entry name" value="MbnE-like"/>
    <property type="match status" value="1"/>
</dbReference>
<dbReference type="GO" id="GO:0030288">
    <property type="term" value="C:outer membrane-bounded periplasmic space"/>
    <property type="evidence" value="ECO:0007669"/>
    <property type="project" value="TreeGrafter"/>
</dbReference>
<feature type="signal peptide" evidence="2">
    <location>
        <begin position="1"/>
        <end position="27"/>
    </location>
</feature>
<keyword evidence="5" id="KW-1185">Reference proteome</keyword>
<gene>
    <name evidence="4" type="ORF">AOC33_07885</name>
</gene>
<dbReference type="PANTHER" id="PTHR30290">
    <property type="entry name" value="PERIPLASMIC BINDING COMPONENT OF ABC TRANSPORTER"/>
    <property type="match status" value="1"/>
</dbReference>
<evidence type="ECO:0000256" key="1">
    <source>
        <dbReference type="ARBA" id="ARBA00022729"/>
    </source>
</evidence>
<evidence type="ECO:0000259" key="3">
    <source>
        <dbReference type="Pfam" id="PF00496"/>
    </source>
</evidence>
<dbReference type="PIRSF" id="PIRSF002741">
    <property type="entry name" value="MppA"/>
    <property type="match status" value="1"/>
</dbReference>
<keyword evidence="1 2" id="KW-0732">Signal</keyword>
<dbReference type="InterPro" id="IPR000914">
    <property type="entry name" value="SBP_5_dom"/>
</dbReference>
<evidence type="ECO:0000256" key="2">
    <source>
        <dbReference type="SAM" id="SignalP"/>
    </source>
</evidence>
<dbReference type="GO" id="GO:0015833">
    <property type="term" value="P:peptide transport"/>
    <property type="evidence" value="ECO:0007669"/>
    <property type="project" value="TreeGrafter"/>
</dbReference>
<dbReference type="EMBL" id="NJGG01000003">
    <property type="protein sequence ID" value="OXL14636.1"/>
    <property type="molecule type" value="Genomic_DNA"/>
</dbReference>
<dbReference type="GO" id="GO:0042884">
    <property type="term" value="P:microcin transport"/>
    <property type="evidence" value="ECO:0007669"/>
    <property type="project" value="TreeGrafter"/>
</dbReference>
<dbReference type="InterPro" id="IPR039424">
    <property type="entry name" value="SBP_5"/>
</dbReference>
<dbReference type="InterPro" id="IPR030678">
    <property type="entry name" value="Peptide/Ni-bd"/>
</dbReference>
<dbReference type="AlphaFoldDB" id="A0A229FRH8"/>
<dbReference type="PANTHER" id="PTHR30290:SF64">
    <property type="entry name" value="ABC TRANSPORTER PERIPLASMIC BINDING PROTEIN"/>
    <property type="match status" value="1"/>
</dbReference>
<comment type="caution">
    <text evidence="4">The sequence shown here is derived from an EMBL/GenBank/DDBJ whole genome shotgun (WGS) entry which is preliminary data.</text>
</comment>
<dbReference type="GO" id="GO:0043190">
    <property type="term" value="C:ATP-binding cassette (ABC) transporter complex"/>
    <property type="evidence" value="ECO:0007669"/>
    <property type="project" value="InterPro"/>
</dbReference>
<reference evidence="4 5" key="1">
    <citation type="submission" date="2017-06" db="EMBL/GenBank/DDBJ databases">
        <title>Reclassification of a Polynucleobacter cosmopolitanus strain isolated from tropical Lake Victoria as Polynucleobacter victoriensis comb. nov.</title>
        <authorList>
            <person name="Hahn M.W."/>
        </authorList>
    </citation>
    <scope>NUCLEOTIDE SEQUENCE [LARGE SCALE GENOMIC DNA]</scope>
    <source>
        <strain evidence="4 5">MWH-MoIso2</strain>
    </source>
</reference>
<dbReference type="SUPFAM" id="SSF53850">
    <property type="entry name" value="Periplasmic binding protein-like II"/>
    <property type="match status" value="1"/>
</dbReference>
<organism evidence="4 5">
    <name type="scientific">Polynucleobacter cosmopolitanus</name>
    <dbReference type="NCBI Taxonomy" id="351345"/>
    <lineage>
        <taxon>Bacteria</taxon>
        <taxon>Pseudomonadati</taxon>
        <taxon>Pseudomonadota</taxon>
        <taxon>Betaproteobacteria</taxon>
        <taxon>Burkholderiales</taxon>
        <taxon>Burkholderiaceae</taxon>
        <taxon>Polynucleobacter</taxon>
    </lineage>
</organism>
<dbReference type="GO" id="GO:1904680">
    <property type="term" value="F:peptide transmembrane transporter activity"/>
    <property type="evidence" value="ECO:0007669"/>
    <property type="project" value="TreeGrafter"/>
</dbReference>
<dbReference type="Gene3D" id="3.10.105.10">
    <property type="entry name" value="Dipeptide-binding Protein, Domain 3"/>
    <property type="match status" value="1"/>
</dbReference>